<dbReference type="InterPro" id="IPR036291">
    <property type="entry name" value="NAD(P)-bd_dom_sf"/>
</dbReference>
<dbReference type="InterPro" id="IPR020843">
    <property type="entry name" value="ER"/>
</dbReference>
<dbReference type="RefSeq" id="XP_018271639.1">
    <property type="nucleotide sequence ID" value="XM_018413356.1"/>
</dbReference>
<name>A0A194S502_RHOGW</name>
<proteinExistence type="predicted"/>
<dbReference type="Proteomes" id="UP000053890">
    <property type="component" value="Unassembled WGS sequence"/>
</dbReference>
<protein>
    <recommendedName>
        <fullName evidence="1">Enoyl reductase (ER) domain-containing protein</fullName>
    </recommendedName>
</protein>
<evidence type="ECO:0000259" key="1">
    <source>
        <dbReference type="SMART" id="SM00829"/>
    </source>
</evidence>
<gene>
    <name evidence="2" type="ORF">RHOBADRAFT_36458</name>
</gene>
<dbReference type="Pfam" id="PF13602">
    <property type="entry name" value="ADH_zinc_N_2"/>
    <property type="match status" value="1"/>
</dbReference>
<feature type="domain" description="Enoyl reductase (ER)" evidence="1">
    <location>
        <begin position="11"/>
        <end position="342"/>
    </location>
</feature>
<dbReference type="InterPro" id="IPR013154">
    <property type="entry name" value="ADH-like_N"/>
</dbReference>
<dbReference type="Gene3D" id="3.40.50.720">
    <property type="entry name" value="NAD(P)-binding Rossmann-like Domain"/>
    <property type="match status" value="1"/>
</dbReference>
<evidence type="ECO:0000313" key="3">
    <source>
        <dbReference type="Proteomes" id="UP000053890"/>
    </source>
</evidence>
<dbReference type="InterPro" id="IPR050700">
    <property type="entry name" value="YIM1/Zinc_Alcohol_DH_Fams"/>
</dbReference>
<dbReference type="GeneID" id="28973805"/>
<dbReference type="GO" id="GO:0005739">
    <property type="term" value="C:mitochondrion"/>
    <property type="evidence" value="ECO:0007669"/>
    <property type="project" value="TreeGrafter"/>
</dbReference>
<dbReference type="OrthoDB" id="3509362at2759"/>
<dbReference type="Gene3D" id="3.90.180.10">
    <property type="entry name" value="Medium-chain alcohol dehydrogenases, catalytic domain"/>
    <property type="match status" value="1"/>
</dbReference>
<dbReference type="GO" id="GO:0016491">
    <property type="term" value="F:oxidoreductase activity"/>
    <property type="evidence" value="ECO:0007669"/>
    <property type="project" value="InterPro"/>
</dbReference>
<dbReference type="STRING" id="578459.A0A194S502"/>
<dbReference type="SMART" id="SM00829">
    <property type="entry name" value="PKS_ER"/>
    <property type="match status" value="1"/>
</dbReference>
<sequence>MRAWVYRTKGKPADVLRLEDDYPKPEPAQGQLLVSLRAVSTNPVFFKTMGMAPMRYMQRVPCVPEGDFSGVVAGGSLDGTDLKLGDEVFGIVPAQITMKNGKGALAEYLVCDKDLVVKKPANVSFEEASTFPLTTFTAYWALVRTGKLEKGKAQRVFINGGSGGVGAYAVQLAKAYGAFVATTCSPPSRELVSSLGADDVHDYKESDLATQLSSKYSGEPFDIFFDTVGHDTSLYYKSPTYLKPSGIYVDVAGPHIDGSIGSLLRASVDFANRLLRPKMLGGVPRKYTFGMMTTDRKELEEMAALIGEGKLRPIVDSVFAFEDALKAYERQMSNRAKGKVVVKVSQ</sequence>
<dbReference type="PANTHER" id="PTHR11695">
    <property type="entry name" value="ALCOHOL DEHYDROGENASE RELATED"/>
    <property type="match status" value="1"/>
</dbReference>
<dbReference type="Pfam" id="PF08240">
    <property type="entry name" value="ADH_N"/>
    <property type="match status" value="1"/>
</dbReference>
<dbReference type="AlphaFoldDB" id="A0A194S502"/>
<organism evidence="2 3">
    <name type="scientific">Rhodotorula graminis (strain WP1)</name>
    <dbReference type="NCBI Taxonomy" id="578459"/>
    <lineage>
        <taxon>Eukaryota</taxon>
        <taxon>Fungi</taxon>
        <taxon>Dikarya</taxon>
        <taxon>Basidiomycota</taxon>
        <taxon>Pucciniomycotina</taxon>
        <taxon>Microbotryomycetes</taxon>
        <taxon>Sporidiobolales</taxon>
        <taxon>Sporidiobolaceae</taxon>
        <taxon>Rhodotorula</taxon>
    </lineage>
</organism>
<dbReference type="OMA" id="SGGCGIF"/>
<dbReference type="EMBL" id="KQ474078">
    <property type="protein sequence ID" value="KPV75590.1"/>
    <property type="molecule type" value="Genomic_DNA"/>
</dbReference>
<evidence type="ECO:0000313" key="2">
    <source>
        <dbReference type="EMBL" id="KPV75590.1"/>
    </source>
</evidence>
<dbReference type="PANTHER" id="PTHR11695:SF294">
    <property type="entry name" value="RETICULON-4-INTERACTING PROTEIN 1, MITOCHONDRIAL"/>
    <property type="match status" value="1"/>
</dbReference>
<dbReference type="SUPFAM" id="SSF50129">
    <property type="entry name" value="GroES-like"/>
    <property type="match status" value="1"/>
</dbReference>
<keyword evidence="3" id="KW-1185">Reference proteome</keyword>
<dbReference type="CDD" id="cd08267">
    <property type="entry name" value="MDR1"/>
    <property type="match status" value="1"/>
</dbReference>
<reference evidence="2 3" key="1">
    <citation type="journal article" date="2015" name="Front. Microbiol.">
        <title>Genome sequence of the plant growth promoting endophytic yeast Rhodotorula graminis WP1.</title>
        <authorList>
            <person name="Firrincieli A."/>
            <person name="Otillar R."/>
            <person name="Salamov A."/>
            <person name="Schmutz J."/>
            <person name="Khan Z."/>
            <person name="Redman R.S."/>
            <person name="Fleck N.D."/>
            <person name="Lindquist E."/>
            <person name="Grigoriev I.V."/>
            <person name="Doty S.L."/>
        </authorList>
    </citation>
    <scope>NUCLEOTIDE SEQUENCE [LARGE SCALE GENOMIC DNA]</scope>
    <source>
        <strain evidence="2 3">WP1</strain>
    </source>
</reference>
<dbReference type="SUPFAM" id="SSF51735">
    <property type="entry name" value="NAD(P)-binding Rossmann-fold domains"/>
    <property type="match status" value="1"/>
</dbReference>
<accession>A0A194S502</accession>
<dbReference type="InterPro" id="IPR011032">
    <property type="entry name" value="GroES-like_sf"/>
</dbReference>